<proteinExistence type="predicted"/>
<dbReference type="SMART" id="SM00460">
    <property type="entry name" value="TGc"/>
    <property type="match status" value="1"/>
</dbReference>
<sequence>MSRDAAIRPRSACRPPGPGAAVPRAPRRAAGGPAPARLRAQEAGNRVMSAPGRLEPLLAALLLTALWWMGLSSLTGLLAAGPWLHQALAVCAAAVLTTGVGRCLWPQRALLMILAGLAAGAGAVAWAGRAGPFPEMWWHEPSGALAAVRAQISEGVPPLAPAPALASLLLLSCLLLSWTSAVLSAGGGDAIAVSGLLPAGLLLLPALFLSATPPTATLVSVSVCLLGLISIAAPARYWPARGHGPGSAHGPRVLRRLSALAMGLAALALGGGLISSAPTTPDHVWNPEGASSTVPDLSVGLSRDLVRGSNATAFSYTGQADEGESLRFTLGVITSLEGEVWQPDATAEDLAVDQLRTGDPPSTLTAGGAASASGLDAERVRESLGALTLTTQGLRTDRLPTLQSTALVAQPVATPGSLPPGAQVQVPDLGQWRWVQGSSTAVAGTAPLNPGSTYSLLGWSAVADAQGRPRAPVPLPPATPDAEALDAYTALPEHTPPAIAAFAQETVSQAGTDRASQAAALVARLRGPDFTYDESAPYAQDTTAMASIEAFLGTRSGYCVHYASAFTVMARSQGIPTRIAVGYASRSTGPEQWTAVTGHQLHAWPEVWLDDAGWVAFEPTPGGAGLAADEGTTTGSASPAPATSPAGGATPSAPPESSTPAAGGPGAEPTAPSTSQGSRPGAESGIAARLAGAVMAVAAVLAVLAVLGAPALARRALRRRRLARVRCGDQPAQAAWDELLATAQDLGLPTAGGGRAATEGAVEEALARVLQAAETARRPQAAPGEAGRGARRALRTLRRAVVAERYGPAGRAGGPAEDLLTALEASARALGAAAGRARRLVAVLAPVSLLPAGLRPGGRAPRRPG</sequence>
<dbReference type="SUPFAM" id="SSF54001">
    <property type="entry name" value="Cysteine proteinases"/>
    <property type="match status" value="1"/>
</dbReference>
<evidence type="ECO:0000256" key="2">
    <source>
        <dbReference type="SAM" id="Phobius"/>
    </source>
</evidence>
<dbReference type="InterPro" id="IPR038765">
    <property type="entry name" value="Papain-like_cys_pep_sf"/>
</dbReference>
<feature type="region of interest" description="Disordered" evidence="1">
    <location>
        <begin position="1"/>
        <end position="36"/>
    </location>
</feature>
<feature type="transmembrane region" description="Helical" evidence="2">
    <location>
        <begin position="110"/>
        <end position="128"/>
    </location>
</feature>
<feature type="compositionally biased region" description="Low complexity" evidence="1">
    <location>
        <begin position="19"/>
        <end position="36"/>
    </location>
</feature>
<feature type="transmembrane region" description="Helical" evidence="2">
    <location>
        <begin position="57"/>
        <end position="80"/>
    </location>
</feature>
<reference evidence="4 5" key="1">
    <citation type="submission" date="2020-07" db="EMBL/GenBank/DDBJ databases">
        <title>MOT database genomes.</title>
        <authorList>
            <person name="Joseph S."/>
            <person name="Aduse-Opoku J."/>
            <person name="Hashim A."/>
            <person name="Wade W."/>
            <person name="Curtis M."/>
        </authorList>
    </citation>
    <scope>NUCLEOTIDE SEQUENCE [LARGE SCALE GENOMIC DNA]</scope>
    <source>
        <strain evidence="4 5">WMus004</strain>
    </source>
</reference>
<dbReference type="PANTHER" id="PTHR42736">
    <property type="entry name" value="PROTEIN-GLUTAMINE GAMMA-GLUTAMYLTRANSFERASE"/>
    <property type="match status" value="1"/>
</dbReference>
<feature type="transmembrane region" description="Helical" evidence="2">
    <location>
        <begin position="217"/>
        <end position="238"/>
    </location>
</feature>
<dbReference type="RefSeq" id="WP_179900450.1">
    <property type="nucleotide sequence ID" value="NZ_JACBXV010000070.1"/>
</dbReference>
<gene>
    <name evidence="4" type="ORF">HZZ05_06400</name>
</gene>
<keyword evidence="2" id="KW-0472">Membrane</keyword>
<keyword evidence="2" id="KW-0812">Transmembrane</keyword>
<organism evidence="4 5">
    <name type="scientific">Actinomyces bowdenii</name>
    <dbReference type="NCBI Taxonomy" id="131109"/>
    <lineage>
        <taxon>Bacteria</taxon>
        <taxon>Bacillati</taxon>
        <taxon>Actinomycetota</taxon>
        <taxon>Actinomycetes</taxon>
        <taxon>Actinomycetales</taxon>
        <taxon>Actinomycetaceae</taxon>
        <taxon>Actinomyces</taxon>
    </lineage>
</organism>
<feature type="compositionally biased region" description="Low complexity" evidence="1">
    <location>
        <begin position="631"/>
        <end position="674"/>
    </location>
</feature>
<dbReference type="Pfam" id="PF01841">
    <property type="entry name" value="Transglut_core"/>
    <property type="match status" value="1"/>
</dbReference>
<keyword evidence="2" id="KW-1133">Transmembrane helix</keyword>
<evidence type="ECO:0000313" key="5">
    <source>
        <dbReference type="Proteomes" id="UP000572528"/>
    </source>
</evidence>
<feature type="region of interest" description="Disordered" evidence="1">
    <location>
        <begin position="620"/>
        <end position="682"/>
    </location>
</feature>
<comment type="caution">
    <text evidence="4">The sequence shown here is derived from an EMBL/GenBank/DDBJ whole genome shotgun (WGS) entry which is preliminary data.</text>
</comment>
<dbReference type="EMBL" id="JACBXV010000070">
    <property type="protein sequence ID" value="NYS69152.1"/>
    <property type="molecule type" value="Genomic_DNA"/>
</dbReference>
<dbReference type="InterPro" id="IPR002931">
    <property type="entry name" value="Transglutaminase-like"/>
</dbReference>
<feature type="transmembrane region" description="Helical" evidence="2">
    <location>
        <begin position="164"/>
        <end position="183"/>
    </location>
</feature>
<dbReference type="AlphaFoldDB" id="A0A853ELQ1"/>
<feature type="domain" description="Transglutaminase-like" evidence="3">
    <location>
        <begin position="551"/>
        <end position="621"/>
    </location>
</feature>
<feature type="transmembrane region" description="Helical" evidence="2">
    <location>
        <begin position="690"/>
        <end position="713"/>
    </location>
</feature>
<dbReference type="Gene3D" id="3.10.620.30">
    <property type="match status" value="1"/>
</dbReference>
<name>A0A853ELQ1_9ACTO</name>
<protein>
    <recommendedName>
        <fullName evidence="3">Transglutaminase-like domain-containing protein</fullName>
    </recommendedName>
</protein>
<evidence type="ECO:0000256" key="1">
    <source>
        <dbReference type="SAM" id="MobiDB-lite"/>
    </source>
</evidence>
<evidence type="ECO:0000259" key="3">
    <source>
        <dbReference type="SMART" id="SM00460"/>
    </source>
</evidence>
<dbReference type="InterPro" id="IPR052901">
    <property type="entry name" value="Bact_TGase-like"/>
</dbReference>
<feature type="transmembrane region" description="Helical" evidence="2">
    <location>
        <begin position="259"/>
        <end position="277"/>
    </location>
</feature>
<dbReference type="InterPro" id="IPR021878">
    <property type="entry name" value="TgpA_N"/>
</dbReference>
<dbReference type="Proteomes" id="UP000572528">
    <property type="component" value="Unassembled WGS sequence"/>
</dbReference>
<accession>A0A853ELQ1</accession>
<dbReference type="Pfam" id="PF11992">
    <property type="entry name" value="TgpA_N"/>
    <property type="match status" value="1"/>
</dbReference>
<dbReference type="PANTHER" id="PTHR42736:SF1">
    <property type="entry name" value="PROTEIN-GLUTAMINE GAMMA-GLUTAMYLTRANSFERASE"/>
    <property type="match status" value="1"/>
</dbReference>
<feature type="transmembrane region" description="Helical" evidence="2">
    <location>
        <begin position="190"/>
        <end position="211"/>
    </location>
</feature>
<evidence type="ECO:0000313" key="4">
    <source>
        <dbReference type="EMBL" id="NYS69152.1"/>
    </source>
</evidence>
<feature type="transmembrane region" description="Helical" evidence="2">
    <location>
        <begin position="86"/>
        <end position="105"/>
    </location>
</feature>